<evidence type="ECO:0000256" key="4">
    <source>
        <dbReference type="ARBA" id="ARBA00022723"/>
    </source>
</evidence>
<dbReference type="GO" id="GO:0004311">
    <property type="term" value="F:geranylgeranyl diphosphate synthase activity"/>
    <property type="evidence" value="ECO:0007669"/>
    <property type="project" value="UniProtKB-EC"/>
</dbReference>
<evidence type="ECO:0000256" key="3">
    <source>
        <dbReference type="ARBA" id="ARBA00022679"/>
    </source>
</evidence>
<dbReference type="InterPro" id="IPR008949">
    <property type="entry name" value="Isoprenoid_synthase_dom_sf"/>
</dbReference>
<reference evidence="7 8" key="1">
    <citation type="submission" date="2023-07" db="EMBL/GenBank/DDBJ databases">
        <title>Sorghum-associated microbial communities from plants grown in Nebraska, USA.</title>
        <authorList>
            <person name="Schachtman D."/>
        </authorList>
    </citation>
    <scope>NUCLEOTIDE SEQUENCE [LARGE SCALE GENOMIC DNA]</scope>
    <source>
        <strain evidence="7 8">BE332</strain>
    </source>
</reference>
<dbReference type="SFLD" id="SFLDS00005">
    <property type="entry name" value="Isoprenoid_Synthase_Type_I"/>
    <property type="match status" value="1"/>
</dbReference>
<dbReference type="EC" id="2.5.1.10" evidence="7"/>
<dbReference type="GO" id="GO:0004337">
    <property type="term" value="F:(2E,6E)-farnesyl diphosphate synthase activity"/>
    <property type="evidence" value="ECO:0007669"/>
    <property type="project" value="UniProtKB-EC"/>
</dbReference>
<dbReference type="EC" id="2.5.1.29" evidence="7"/>
<dbReference type="CDD" id="cd00685">
    <property type="entry name" value="Trans_IPPS_HT"/>
    <property type="match status" value="1"/>
</dbReference>
<name>A0ABU0EID0_9CELL</name>
<evidence type="ECO:0000256" key="5">
    <source>
        <dbReference type="ARBA" id="ARBA00022842"/>
    </source>
</evidence>
<dbReference type="Proteomes" id="UP001239626">
    <property type="component" value="Unassembled WGS sequence"/>
</dbReference>
<evidence type="ECO:0000256" key="2">
    <source>
        <dbReference type="ARBA" id="ARBA00006706"/>
    </source>
</evidence>
<protein>
    <submittedName>
        <fullName evidence="7">Geranylgeranyl diphosphate synthase type II</fullName>
        <ecNumber evidence="7">2.5.1.1</ecNumber>
        <ecNumber evidence="7">2.5.1.10</ecNumber>
        <ecNumber evidence="7">2.5.1.29</ecNumber>
    </submittedName>
</protein>
<dbReference type="InterPro" id="IPR033749">
    <property type="entry name" value="Polyprenyl_synt_CS"/>
</dbReference>
<comment type="similarity">
    <text evidence="2 6">Belongs to the FPP/GGPP synthase family.</text>
</comment>
<keyword evidence="4" id="KW-0479">Metal-binding</keyword>
<dbReference type="EC" id="2.5.1.1" evidence="7"/>
<evidence type="ECO:0000256" key="1">
    <source>
        <dbReference type="ARBA" id="ARBA00001946"/>
    </source>
</evidence>
<accession>A0ABU0EID0</accession>
<keyword evidence="3 6" id="KW-0808">Transferase</keyword>
<dbReference type="PROSITE" id="PS00723">
    <property type="entry name" value="POLYPRENYL_SYNTHASE_1"/>
    <property type="match status" value="1"/>
</dbReference>
<dbReference type="GO" id="GO:0004161">
    <property type="term" value="F:dimethylallyltranstransferase activity"/>
    <property type="evidence" value="ECO:0007669"/>
    <property type="project" value="UniProtKB-EC"/>
</dbReference>
<comment type="caution">
    <text evidence="7">The sequence shown here is derived from an EMBL/GenBank/DDBJ whole genome shotgun (WGS) entry which is preliminary data.</text>
</comment>
<evidence type="ECO:0000313" key="7">
    <source>
        <dbReference type="EMBL" id="MDQ0375035.1"/>
    </source>
</evidence>
<dbReference type="Gene3D" id="1.10.600.10">
    <property type="entry name" value="Farnesyl Diphosphate Synthase"/>
    <property type="match status" value="1"/>
</dbReference>
<sequence length="380" mass="39012">MHVESALRRQSVESQVAQTDAHAEVAERADLAESVESTMAVTTSVLRDFLDARVRAAAARSDVAERLWADLADGVGGKLMRPRLAVSAYLGLGGQDASTIAPVAAAIEVLHAAMLVHDDLLDHDEVRRGRPNVAGAARDRLAGRGLPERTVSDQVLAAGLLAGDLAIASAFALVAGAPGDRDALLRVVGLLAEGIETTVVGELLDVTGALSSPRDVDALAVAELKTAAYSGSLPLVVGAVLAGADDAQVDRLGAVGSALGVAFQLADDDLGVFGDPAVTGKSVLSDLREGKRTELLRRAYAMADEAGCAVLDAHVGRADLDDTGAAAVRDVLVSSGALEAVRELTRATGRRARELAVDGVPEPLGGYLVGVVDDLVGRGH</sequence>
<gene>
    <name evidence="7" type="ORF">J2X26_003365</name>
</gene>
<proteinExistence type="inferred from homology"/>
<evidence type="ECO:0000256" key="6">
    <source>
        <dbReference type="RuleBase" id="RU004466"/>
    </source>
</evidence>
<dbReference type="EMBL" id="JAUSVB010000005">
    <property type="protein sequence ID" value="MDQ0375035.1"/>
    <property type="molecule type" value="Genomic_DNA"/>
</dbReference>
<evidence type="ECO:0000313" key="8">
    <source>
        <dbReference type="Proteomes" id="UP001239626"/>
    </source>
</evidence>
<dbReference type="Pfam" id="PF00348">
    <property type="entry name" value="polyprenyl_synt"/>
    <property type="match status" value="1"/>
</dbReference>
<dbReference type="InterPro" id="IPR000092">
    <property type="entry name" value="Polyprenyl_synt"/>
</dbReference>
<keyword evidence="5" id="KW-0460">Magnesium</keyword>
<dbReference type="SUPFAM" id="SSF48576">
    <property type="entry name" value="Terpenoid synthases"/>
    <property type="match status" value="1"/>
</dbReference>
<comment type="cofactor">
    <cofactor evidence="1">
        <name>Mg(2+)</name>
        <dbReference type="ChEBI" id="CHEBI:18420"/>
    </cofactor>
</comment>
<dbReference type="PANTHER" id="PTHR12001">
    <property type="entry name" value="GERANYLGERANYL PYROPHOSPHATE SYNTHASE"/>
    <property type="match status" value="1"/>
</dbReference>
<dbReference type="PANTHER" id="PTHR12001:SF85">
    <property type="entry name" value="SHORT CHAIN ISOPRENYL DIPHOSPHATE SYNTHASE"/>
    <property type="match status" value="1"/>
</dbReference>
<keyword evidence="8" id="KW-1185">Reference proteome</keyword>
<organism evidence="7 8">
    <name type="scientific">Cellulomonas humilata</name>
    <dbReference type="NCBI Taxonomy" id="144055"/>
    <lineage>
        <taxon>Bacteria</taxon>
        <taxon>Bacillati</taxon>
        <taxon>Actinomycetota</taxon>
        <taxon>Actinomycetes</taxon>
        <taxon>Micrococcales</taxon>
        <taxon>Cellulomonadaceae</taxon>
        <taxon>Cellulomonas</taxon>
    </lineage>
</organism>
<dbReference type="RefSeq" id="WP_307493849.1">
    <property type="nucleotide sequence ID" value="NZ_JAUSVB010000005.1"/>
</dbReference>